<reference evidence="1" key="1">
    <citation type="submission" date="2023-01" db="EMBL/GenBank/DDBJ databases">
        <title>Genome assembly of the deep-sea coral Lophelia pertusa.</title>
        <authorList>
            <person name="Herrera S."/>
            <person name="Cordes E."/>
        </authorList>
    </citation>
    <scope>NUCLEOTIDE SEQUENCE</scope>
    <source>
        <strain evidence="1">USNM1676648</strain>
        <tissue evidence="1">Polyp</tissue>
    </source>
</reference>
<evidence type="ECO:0000313" key="1">
    <source>
        <dbReference type="EMBL" id="KAJ7372977.1"/>
    </source>
</evidence>
<organism evidence="1 2">
    <name type="scientific">Desmophyllum pertusum</name>
    <dbReference type="NCBI Taxonomy" id="174260"/>
    <lineage>
        <taxon>Eukaryota</taxon>
        <taxon>Metazoa</taxon>
        <taxon>Cnidaria</taxon>
        <taxon>Anthozoa</taxon>
        <taxon>Hexacorallia</taxon>
        <taxon>Scleractinia</taxon>
        <taxon>Caryophylliina</taxon>
        <taxon>Caryophylliidae</taxon>
        <taxon>Desmophyllum</taxon>
    </lineage>
</organism>
<keyword evidence="2" id="KW-1185">Reference proteome</keyword>
<gene>
    <name evidence="1" type="ORF">OS493_015446</name>
</gene>
<sequence length="253" mass="28088">MATTSCSMCGLPGTDLRSVAGMHKICPQCRWKGEHKCLVKGCTTPNSKVKLKNIPGRLVQATEAVRGKIFSQFGMPSELKQCCKSCFTKLHRATAEFATNLTQATTAHEVQNKGRPTSKADSNIIQGLSTAYANTRSSKERVQILSSVAPHLDNKTMKENFNYMKDGQKISCTSYELTQARLHYSQHGAAATASKEQEQQQCVQVQKQLAFLVEFLHSPECTERSSYKTADCSGKRRSWLSDILVVAHNQFFT</sequence>
<accession>A0A9W9Z0L8</accession>
<dbReference type="Proteomes" id="UP001163046">
    <property type="component" value="Unassembled WGS sequence"/>
</dbReference>
<evidence type="ECO:0000313" key="2">
    <source>
        <dbReference type="Proteomes" id="UP001163046"/>
    </source>
</evidence>
<name>A0A9W9Z0L8_9CNID</name>
<protein>
    <submittedName>
        <fullName evidence="1">Uncharacterized protein</fullName>
    </submittedName>
</protein>
<proteinExistence type="predicted"/>
<dbReference type="EMBL" id="MU826833">
    <property type="protein sequence ID" value="KAJ7372977.1"/>
    <property type="molecule type" value="Genomic_DNA"/>
</dbReference>
<comment type="caution">
    <text evidence="1">The sequence shown here is derived from an EMBL/GenBank/DDBJ whole genome shotgun (WGS) entry which is preliminary data.</text>
</comment>
<dbReference type="AlphaFoldDB" id="A0A9W9Z0L8"/>